<dbReference type="Proteomes" id="UP000009168">
    <property type="component" value="Unassembled WGS sequence"/>
</dbReference>
<keyword evidence="2" id="KW-0472">Membrane</keyword>
<protein>
    <submittedName>
        <fullName evidence="3">Tetratricopeptide repeat protein</fullName>
    </submittedName>
</protein>
<reference evidence="4" key="1">
    <citation type="journal article" date="2006" name="PLoS Biol.">
        <title>Macronuclear genome sequence of the ciliate Tetrahymena thermophila, a model eukaryote.</title>
        <authorList>
            <person name="Eisen J.A."/>
            <person name="Coyne R.S."/>
            <person name="Wu M."/>
            <person name="Wu D."/>
            <person name="Thiagarajan M."/>
            <person name="Wortman J.R."/>
            <person name="Badger J.H."/>
            <person name="Ren Q."/>
            <person name="Amedeo P."/>
            <person name="Jones K.M."/>
            <person name="Tallon L.J."/>
            <person name="Delcher A.L."/>
            <person name="Salzberg S.L."/>
            <person name="Silva J.C."/>
            <person name="Haas B.J."/>
            <person name="Majoros W.H."/>
            <person name="Farzad M."/>
            <person name="Carlton J.M."/>
            <person name="Smith R.K. Jr."/>
            <person name="Garg J."/>
            <person name="Pearlman R.E."/>
            <person name="Karrer K.M."/>
            <person name="Sun L."/>
            <person name="Manning G."/>
            <person name="Elde N.C."/>
            <person name="Turkewitz A.P."/>
            <person name="Asai D.J."/>
            <person name="Wilkes D.E."/>
            <person name="Wang Y."/>
            <person name="Cai H."/>
            <person name="Collins K."/>
            <person name="Stewart B.A."/>
            <person name="Lee S.R."/>
            <person name="Wilamowska K."/>
            <person name="Weinberg Z."/>
            <person name="Ruzzo W.L."/>
            <person name="Wloga D."/>
            <person name="Gaertig J."/>
            <person name="Frankel J."/>
            <person name="Tsao C.-C."/>
            <person name="Gorovsky M.A."/>
            <person name="Keeling P.J."/>
            <person name="Waller R.F."/>
            <person name="Patron N.J."/>
            <person name="Cherry J.M."/>
            <person name="Stover N.A."/>
            <person name="Krieger C.J."/>
            <person name="del Toro C."/>
            <person name="Ryder H.F."/>
            <person name="Williamson S.C."/>
            <person name="Barbeau R.A."/>
            <person name="Hamilton E.P."/>
            <person name="Orias E."/>
        </authorList>
    </citation>
    <scope>NUCLEOTIDE SEQUENCE [LARGE SCALE GENOMIC DNA]</scope>
    <source>
        <strain evidence="4">SB210</strain>
    </source>
</reference>
<keyword evidence="4" id="KW-1185">Reference proteome</keyword>
<dbReference type="RefSeq" id="XP_001016475.2">
    <property type="nucleotide sequence ID" value="XM_001016475.2"/>
</dbReference>
<accession>I7M7Y3</accession>
<dbReference type="InParanoid" id="I7M7Y3"/>
<organism evidence="3 4">
    <name type="scientific">Tetrahymena thermophila (strain SB210)</name>
    <dbReference type="NCBI Taxonomy" id="312017"/>
    <lineage>
        <taxon>Eukaryota</taxon>
        <taxon>Sar</taxon>
        <taxon>Alveolata</taxon>
        <taxon>Ciliophora</taxon>
        <taxon>Intramacronucleata</taxon>
        <taxon>Oligohymenophorea</taxon>
        <taxon>Hymenostomatida</taxon>
        <taxon>Tetrahymenina</taxon>
        <taxon>Tetrahymenidae</taxon>
        <taxon>Tetrahymena</taxon>
    </lineage>
</organism>
<feature type="transmembrane region" description="Helical" evidence="2">
    <location>
        <begin position="358"/>
        <end position="382"/>
    </location>
</feature>
<proteinExistence type="predicted"/>
<dbReference type="CDD" id="cd18773">
    <property type="entry name" value="PDC1_HK_sensor"/>
    <property type="match status" value="1"/>
</dbReference>
<sequence length="1196" mass="141059">MQNNILDPAIINNFQFQLKKIVQNDGRQYKNCSYTYLAYGKCPQYIYDAFDKGIYSIQVELFFHRTNFTYNSFQPQGQFRLRSNWNFYFFAKSAIYSRRNDLINISLVYNTFNDSLLTSAPGQLTNLSSINYLDCMGKQYKEPYDPRCRGWYQNAMQYPGNQFYKPYQDLFTKTTVMTGSARIDDPQGNNLSVISVDFLIGNLINQLFVEQDQSSLNSILDTHSVLFHEDQNTVYYHKNWNANERTIVPWQDLEFNKTYGPYTNDEYYNFVRQVQSSKDYSIQGQYQIDHLQNITQFYQFWTKNKKPYISLTYPIEITSPQNVWNKTMIKKQVLMVGKVREDSSGIFKVLNLTHDSNYALILSVQVGLIVFIIIILVLHYAAILKYQVLVPIEQLKIFIIQNTDQFKYQNAQQVKKYQQNETEQIFQKINKKEYSQNEKIDNSTTKFDKSTHNVNNQSLDFKIMQNSNYLLIRDDIKYDLTPSASLNASQTSKINNNIQKHYSAFNKRYSVQSKFQVKYLDELSFNQNKTENGNTIKKDENNFQDFLKQTIKSENKDQLQQKKLIDNSTNFSRSRISTFGKSSVLVQNFNIQSDLEPKFLEMQIIKEAFYQLQSVISFKRSDLQQYSQMTNIDESIDEGRCILHYAFAYKIFRQLKNNFGVALSSLNLGYFCYKKSDFTQAISYYESAMIHCIIQLGFSNIQAFIDQWKKGLIQLNTKQAQNQMISIICVSLMLQSVSIKEVILDRKDLQKNKEIVSNFLKSKVMKKSWLDLAKFYVEIGSELVSQLKKLNQEIFTDQIMMIIQTNYVEILIEEESLEEAEKLLQNLQKKMHHHQIGKRKKNQDLYLNQFLGAISKSPSNQYNQQEIQNFSFNQEANNQEDLENDFEKINSILEGKLEFLIGYVQQKKKNYKNACLHYLKCLEEYYYLEVTIQKKVIENACLIFQKNSLSIKNLKKEIIIMNQKQIKKVYDIAIIVEGKVGASLEFKNNISPFLLEMYSKFIRNKDRITFIAYQNKNKSVIQPLLPINKFKQWKFCIEEIPKFSKQLTQDDYINFDLQQSNISMLPLDSAKTPLKKVNSQIGQQTFLQKEQKSNKNNRRILYIIFTNSQNSKVNPQHLCRDLTRNQIKLNSKYIYVQLIKDQILKENQQIFKDIQQDQPFLHLTDVQQLQYFIDFHKRSENSQFYLTNLLFSESNL</sequence>
<name>I7M7Y3_TETTS</name>
<keyword evidence="2" id="KW-0812">Transmembrane</keyword>
<feature type="coiled-coil region" evidence="1">
    <location>
        <begin position="810"/>
        <end position="837"/>
    </location>
</feature>
<dbReference type="Gene3D" id="3.30.450.20">
    <property type="entry name" value="PAS domain"/>
    <property type="match status" value="1"/>
</dbReference>
<gene>
    <name evidence="3" type="ORF">TTHERM_00130070</name>
</gene>
<evidence type="ECO:0000313" key="4">
    <source>
        <dbReference type="Proteomes" id="UP000009168"/>
    </source>
</evidence>
<evidence type="ECO:0000256" key="2">
    <source>
        <dbReference type="SAM" id="Phobius"/>
    </source>
</evidence>
<dbReference type="EMBL" id="GG662699">
    <property type="protein sequence ID" value="EAR96230.2"/>
    <property type="molecule type" value="Genomic_DNA"/>
</dbReference>
<keyword evidence="2" id="KW-1133">Transmembrane helix</keyword>
<dbReference type="KEGG" id="tet:TTHERM_00130070"/>
<dbReference type="AlphaFoldDB" id="I7M7Y3"/>
<keyword evidence="1" id="KW-0175">Coiled coil</keyword>
<evidence type="ECO:0000313" key="3">
    <source>
        <dbReference type="EMBL" id="EAR96230.2"/>
    </source>
</evidence>
<evidence type="ECO:0000256" key="1">
    <source>
        <dbReference type="SAM" id="Coils"/>
    </source>
</evidence>
<dbReference type="GeneID" id="7840795"/>